<dbReference type="Pfam" id="PF01638">
    <property type="entry name" value="HxlR"/>
    <property type="match status" value="1"/>
</dbReference>
<proteinExistence type="predicted"/>
<dbReference type="InterPro" id="IPR036388">
    <property type="entry name" value="WH-like_DNA-bd_sf"/>
</dbReference>
<dbReference type="InterPro" id="IPR002577">
    <property type="entry name" value="HTH_HxlR"/>
</dbReference>
<protein>
    <submittedName>
        <fullName evidence="5">Transcriptional regulator</fullName>
    </submittedName>
</protein>
<evidence type="ECO:0000259" key="4">
    <source>
        <dbReference type="PROSITE" id="PS51118"/>
    </source>
</evidence>
<dbReference type="EMBL" id="BOPF01000007">
    <property type="protein sequence ID" value="GIJ45608.1"/>
    <property type="molecule type" value="Genomic_DNA"/>
</dbReference>
<keyword evidence="2" id="KW-0238">DNA-binding</keyword>
<gene>
    <name evidence="5" type="ORF">Val02_24940</name>
</gene>
<dbReference type="PANTHER" id="PTHR33204:SF37">
    <property type="entry name" value="HTH-TYPE TRANSCRIPTIONAL REGULATOR YODB"/>
    <property type="match status" value="1"/>
</dbReference>
<dbReference type="PROSITE" id="PS51118">
    <property type="entry name" value="HTH_HXLR"/>
    <property type="match status" value="1"/>
</dbReference>
<dbReference type="PANTHER" id="PTHR33204">
    <property type="entry name" value="TRANSCRIPTIONAL REGULATOR, MARR FAMILY"/>
    <property type="match status" value="1"/>
</dbReference>
<dbReference type="InterPro" id="IPR011991">
    <property type="entry name" value="ArsR-like_HTH"/>
</dbReference>
<reference evidence="5" key="1">
    <citation type="submission" date="2021-01" db="EMBL/GenBank/DDBJ databases">
        <title>Whole genome shotgun sequence of Virgisporangium aliadipatigenens NBRC 105644.</title>
        <authorList>
            <person name="Komaki H."/>
            <person name="Tamura T."/>
        </authorList>
    </citation>
    <scope>NUCLEOTIDE SEQUENCE</scope>
    <source>
        <strain evidence="5">NBRC 105644</strain>
    </source>
</reference>
<evidence type="ECO:0000256" key="1">
    <source>
        <dbReference type="ARBA" id="ARBA00023015"/>
    </source>
</evidence>
<evidence type="ECO:0000313" key="6">
    <source>
        <dbReference type="Proteomes" id="UP000619260"/>
    </source>
</evidence>
<feature type="domain" description="HTH hxlR-type" evidence="4">
    <location>
        <begin position="23"/>
        <end position="121"/>
    </location>
</feature>
<name>A0A8J3YKS1_9ACTN</name>
<dbReference type="GO" id="GO:0003677">
    <property type="term" value="F:DNA binding"/>
    <property type="evidence" value="ECO:0007669"/>
    <property type="project" value="UniProtKB-KW"/>
</dbReference>
<dbReference type="RefSeq" id="WP_239152774.1">
    <property type="nucleotide sequence ID" value="NZ_BOPF01000007.1"/>
</dbReference>
<evidence type="ECO:0000256" key="2">
    <source>
        <dbReference type="ARBA" id="ARBA00023125"/>
    </source>
</evidence>
<organism evidence="5 6">
    <name type="scientific">Virgisporangium aliadipatigenens</name>
    <dbReference type="NCBI Taxonomy" id="741659"/>
    <lineage>
        <taxon>Bacteria</taxon>
        <taxon>Bacillati</taxon>
        <taxon>Actinomycetota</taxon>
        <taxon>Actinomycetes</taxon>
        <taxon>Micromonosporales</taxon>
        <taxon>Micromonosporaceae</taxon>
        <taxon>Virgisporangium</taxon>
    </lineage>
</organism>
<dbReference type="InterPro" id="IPR036390">
    <property type="entry name" value="WH_DNA-bd_sf"/>
</dbReference>
<dbReference type="Proteomes" id="UP000619260">
    <property type="component" value="Unassembled WGS sequence"/>
</dbReference>
<dbReference type="CDD" id="cd00090">
    <property type="entry name" value="HTH_ARSR"/>
    <property type="match status" value="1"/>
</dbReference>
<evidence type="ECO:0000256" key="3">
    <source>
        <dbReference type="ARBA" id="ARBA00023163"/>
    </source>
</evidence>
<dbReference type="SUPFAM" id="SSF46785">
    <property type="entry name" value="Winged helix' DNA-binding domain"/>
    <property type="match status" value="1"/>
</dbReference>
<sequence length="131" mass="14456">MAVSEQLQTAYRMLAGDTFDSRCASRPVMDQVTTRWGTLVIAALVTGPHRFSALHQRVGGISQKMLSQNLKSLVRAGLVERHVEPTVPPQVTYSLTALGESLAEPLCELLRWFGEHTEAMLDAQRRHDAAA</sequence>
<dbReference type="AlphaFoldDB" id="A0A8J3YKS1"/>
<comment type="caution">
    <text evidence="5">The sequence shown here is derived from an EMBL/GenBank/DDBJ whole genome shotgun (WGS) entry which is preliminary data.</text>
</comment>
<accession>A0A8J3YKS1</accession>
<keyword evidence="6" id="KW-1185">Reference proteome</keyword>
<dbReference type="Gene3D" id="1.10.10.10">
    <property type="entry name" value="Winged helix-like DNA-binding domain superfamily/Winged helix DNA-binding domain"/>
    <property type="match status" value="1"/>
</dbReference>
<keyword evidence="3" id="KW-0804">Transcription</keyword>
<evidence type="ECO:0000313" key="5">
    <source>
        <dbReference type="EMBL" id="GIJ45608.1"/>
    </source>
</evidence>
<keyword evidence="1" id="KW-0805">Transcription regulation</keyword>